<evidence type="ECO:0000259" key="1">
    <source>
        <dbReference type="Pfam" id="PF02752"/>
    </source>
</evidence>
<name>A0A433CWM5_9FUNG</name>
<comment type="caution">
    <text evidence="2">The sequence shown here is derived from an EMBL/GenBank/DDBJ whole genome shotgun (WGS) entry which is preliminary data.</text>
</comment>
<keyword evidence="3" id="KW-1185">Reference proteome</keyword>
<feature type="domain" description="Arrestin C-terminal-like" evidence="1">
    <location>
        <begin position="231"/>
        <end position="350"/>
    </location>
</feature>
<evidence type="ECO:0000313" key="3">
    <source>
        <dbReference type="Proteomes" id="UP000268093"/>
    </source>
</evidence>
<dbReference type="OrthoDB" id="2333384at2759"/>
<dbReference type="Proteomes" id="UP000268093">
    <property type="component" value="Unassembled WGS sequence"/>
</dbReference>
<dbReference type="InterPro" id="IPR053060">
    <property type="entry name" value="Cytokinesis_Signaling_Reg"/>
</dbReference>
<sequence>SHITYIFDSCSRDRFNSLILLKHSRHPSPPLSMSSSLDIMIFPAEGHSSYQRGFLGLTAATVSGTVQIRTKGGKGLVTSKLVVIRFNGYEYTNFTKLDPIPRQRMKCGSTRHFLKDERIIWASDISAAETFTELNVPFSLTIPEGIHHSSFQHQKGGVQYDLTVLAQHSVKGLFGSKEYVAKATVNVPIASYLPLVLFPCYRWPLVFFCTTDSSEASHHGFAYDIRFLAYVYGPGDTVQAHIRLRRKRGSKSTLKTVFLGIKRYVVYTDAGAACTDHNEYIASREVGGLQWQTDESDSVGHLDLVTSMDMPRARTGDAGKLKYMTISYKIKIKIAVDGGSDLKLEAPVAVVGLRVEERKRVLNILRNRLDLVISEVAETLTDVIDVQREGGVLEMDLPLVYDDRVNL</sequence>
<dbReference type="EMBL" id="RBNI01011980">
    <property type="protein sequence ID" value="RUP42987.1"/>
    <property type="molecule type" value="Genomic_DNA"/>
</dbReference>
<dbReference type="InterPro" id="IPR011022">
    <property type="entry name" value="Arrestin_C-like"/>
</dbReference>
<dbReference type="Gene3D" id="2.60.40.640">
    <property type="match status" value="1"/>
</dbReference>
<dbReference type="GO" id="GO:0000917">
    <property type="term" value="P:division septum assembly"/>
    <property type="evidence" value="ECO:0007669"/>
    <property type="project" value="TreeGrafter"/>
</dbReference>
<accession>A0A433CWM5</accession>
<evidence type="ECO:0000313" key="2">
    <source>
        <dbReference type="EMBL" id="RUP42987.1"/>
    </source>
</evidence>
<dbReference type="AlphaFoldDB" id="A0A433CWM5"/>
<protein>
    <recommendedName>
        <fullName evidence="1">Arrestin C-terminal-like domain-containing protein</fullName>
    </recommendedName>
</protein>
<dbReference type="PANTHER" id="PTHR36419">
    <property type="entry name" value="ARRESTIN FAMILY PROTEIN 1"/>
    <property type="match status" value="1"/>
</dbReference>
<dbReference type="InterPro" id="IPR014752">
    <property type="entry name" value="Arrestin-like_C"/>
</dbReference>
<feature type="non-terminal residue" evidence="2">
    <location>
        <position position="1"/>
    </location>
</feature>
<gene>
    <name evidence="2" type="ORF">BC936DRAFT_137803</name>
</gene>
<dbReference type="PANTHER" id="PTHR36419:SF1">
    <property type="entry name" value="RHO1 GEF LOCALIZING PROTEIN 1"/>
    <property type="match status" value="1"/>
</dbReference>
<dbReference type="GO" id="GO:0000935">
    <property type="term" value="C:division septum"/>
    <property type="evidence" value="ECO:0007669"/>
    <property type="project" value="TreeGrafter"/>
</dbReference>
<dbReference type="Pfam" id="PF02752">
    <property type="entry name" value="Arrestin_C"/>
    <property type="match status" value="1"/>
</dbReference>
<organism evidence="2 3">
    <name type="scientific">Jimgerdemannia flammicorona</name>
    <dbReference type="NCBI Taxonomy" id="994334"/>
    <lineage>
        <taxon>Eukaryota</taxon>
        <taxon>Fungi</taxon>
        <taxon>Fungi incertae sedis</taxon>
        <taxon>Mucoromycota</taxon>
        <taxon>Mucoromycotina</taxon>
        <taxon>Endogonomycetes</taxon>
        <taxon>Endogonales</taxon>
        <taxon>Endogonaceae</taxon>
        <taxon>Jimgerdemannia</taxon>
    </lineage>
</organism>
<reference evidence="2 3" key="1">
    <citation type="journal article" date="2018" name="New Phytol.">
        <title>Phylogenomics of Endogonaceae and evolution of mycorrhizas within Mucoromycota.</title>
        <authorList>
            <person name="Chang Y."/>
            <person name="Desiro A."/>
            <person name="Na H."/>
            <person name="Sandor L."/>
            <person name="Lipzen A."/>
            <person name="Clum A."/>
            <person name="Barry K."/>
            <person name="Grigoriev I.V."/>
            <person name="Martin F.M."/>
            <person name="Stajich J.E."/>
            <person name="Smith M.E."/>
            <person name="Bonito G."/>
            <person name="Spatafora J.W."/>
        </authorList>
    </citation>
    <scope>NUCLEOTIDE SEQUENCE [LARGE SCALE GENOMIC DNA]</scope>
    <source>
        <strain evidence="2 3">GMNB39</strain>
    </source>
</reference>
<proteinExistence type="predicted"/>